<feature type="domain" description="Cytidylate kinase" evidence="9">
    <location>
        <begin position="3"/>
        <end position="209"/>
    </location>
</feature>
<comment type="similarity">
    <text evidence="1 8">Belongs to the cytidylate kinase family. Type 1 subfamily.</text>
</comment>
<keyword evidence="11" id="KW-1185">Reference proteome</keyword>
<proteinExistence type="inferred from homology"/>
<dbReference type="InterPro" id="IPR011994">
    <property type="entry name" value="Cytidylate_kinase_dom"/>
</dbReference>
<evidence type="ECO:0000256" key="1">
    <source>
        <dbReference type="ARBA" id="ARBA00009427"/>
    </source>
</evidence>
<dbReference type="EC" id="2.7.4.25" evidence="8"/>
<feature type="binding site" evidence="8">
    <location>
        <begin position="7"/>
        <end position="15"/>
    </location>
    <ligand>
        <name>ATP</name>
        <dbReference type="ChEBI" id="CHEBI:30616"/>
    </ligand>
</feature>
<dbReference type="PANTHER" id="PTHR21299:SF2">
    <property type="entry name" value="CYTIDYLATE KINASE"/>
    <property type="match status" value="1"/>
</dbReference>
<evidence type="ECO:0000259" key="9">
    <source>
        <dbReference type="Pfam" id="PF02224"/>
    </source>
</evidence>
<keyword evidence="4 8" id="KW-0418">Kinase</keyword>
<dbReference type="NCBIfam" id="TIGR00017">
    <property type="entry name" value="cmk"/>
    <property type="match status" value="1"/>
</dbReference>
<dbReference type="GO" id="GO:0015949">
    <property type="term" value="P:nucleobase-containing small molecule interconversion"/>
    <property type="evidence" value="ECO:0007669"/>
    <property type="project" value="TreeGrafter"/>
</dbReference>
<keyword evidence="3 8" id="KW-0547">Nucleotide-binding</keyword>
<reference evidence="10 11" key="1">
    <citation type="submission" date="2019-02" db="EMBL/GenBank/DDBJ databases">
        <title>Deep-cultivation of Planctomycetes and their phenomic and genomic characterization uncovers novel biology.</title>
        <authorList>
            <person name="Wiegand S."/>
            <person name="Jogler M."/>
            <person name="Boedeker C."/>
            <person name="Pinto D."/>
            <person name="Vollmers J."/>
            <person name="Rivas-Marin E."/>
            <person name="Kohn T."/>
            <person name="Peeters S.H."/>
            <person name="Heuer A."/>
            <person name="Rast P."/>
            <person name="Oberbeckmann S."/>
            <person name="Bunk B."/>
            <person name="Jeske O."/>
            <person name="Meyerdierks A."/>
            <person name="Storesund J.E."/>
            <person name="Kallscheuer N."/>
            <person name="Luecker S."/>
            <person name="Lage O.M."/>
            <person name="Pohl T."/>
            <person name="Merkel B.J."/>
            <person name="Hornburger P."/>
            <person name="Mueller R.-W."/>
            <person name="Bruemmer F."/>
            <person name="Labrenz M."/>
            <person name="Spormann A.M."/>
            <person name="Op den Camp H."/>
            <person name="Overmann J."/>
            <person name="Amann R."/>
            <person name="Jetten M.S.M."/>
            <person name="Mascher T."/>
            <person name="Medema M.H."/>
            <person name="Devos D.P."/>
            <person name="Kaster A.-K."/>
            <person name="Ovreas L."/>
            <person name="Rohde M."/>
            <person name="Galperin M.Y."/>
            <person name="Jogler C."/>
        </authorList>
    </citation>
    <scope>NUCLEOTIDE SEQUENCE [LARGE SCALE GENOMIC DNA]</scope>
    <source>
        <strain evidence="10 11">ETA_A8</strain>
    </source>
</reference>
<dbReference type="HAMAP" id="MF_00238">
    <property type="entry name" value="Cytidyl_kinase_type1"/>
    <property type="match status" value="1"/>
</dbReference>
<dbReference type="GO" id="GO:0005524">
    <property type="term" value="F:ATP binding"/>
    <property type="evidence" value="ECO:0007669"/>
    <property type="project" value="UniProtKB-UniRule"/>
</dbReference>
<dbReference type="InterPro" id="IPR003136">
    <property type="entry name" value="Cytidylate_kin"/>
</dbReference>
<dbReference type="InterPro" id="IPR027417">
    <property type="entry name" value="P-loop_NTPase"/>
</dbReference>
<comment type="catalytic activity">
    <reaction evidence="7 8">
        <text>CMP + ATP = CDP + ADP</text>
        <dbReference type="Rhea" id="RHEA:11600"/>
        <dbReference type="ChEBI" id="CHEBI:30616"/>
        <dbReference type="ChEBI" id="CHEBI:58069"/>
        <dbReference type="ChEBI" id="CHEBI:60377"/>
        <dbReference type="ChEBI" id="CHEBI:456216"/>
        <dbReference type="EC" id="2.7.4.25"/>
    </reaction>
</comment>
<evidence type="ECO:0000256" key="6">
    <source>
        <dbReference type="ARBA" id="ARBA00047615"/>
    </source>
</evidence>
<dbReference type="EMBL" id="CP036274">
    <property type="protein sequence ID" value="QDU28612.1"/>
    <property type="molecule type" value="Genomic_DNA"/>
</dbReference>
<dbReference type="AlphaFoldDB" id="A0A517YEN4"/>
<dbReference type="GO" id="GO:0036430">
    <property type="term" value="F:CMP kinase activity"/>
    <property type="evidence" value="ECO:0007669"/>
    <property type="project" value="RHEA"/>
</dbReference>
<evidence type="ECO:0000256" key="3">
    <source>
        <dbReference type="ARBA" id="ARBA00022741"/>
    </source>
</evidence>
<dbReference type="OrthoDB" id="9807434at2"/>
<dbReference type="Gene3D" id="3.40.50.300">
    <property type="entry name" value="P-loop containing nucleotide triphosphate hydrolases"/>
    <property type="match status" value="1"/>
</dbReference>
<dbReference type="RefSeq" id="WP_145091185.1">
    <property type="nucleotide sequence ID" value="NZ_CP036274.1"/>
</dbReference>
<keyword evidence="2 8" id="KW-0808">Transferase</keyword>
<dbReference type="KEGG" id="aagg:ETAA8_37150"/>
<dbReference type="GO" id="GO:0006220">
    <property type="term" value="P:pyrimidine nucleotide metabolic process"/>
    <property type="evidence" value="ECO:0007669"/>
    <property type="project" value="UniProtKB-UniRule"/>
</dbReference>
<evidence type="ECO:0000313" key="10">
    <source>
        <dbReference type="EMBL" id="QDU28612.1"/>
    </source>
</evidence>
<organism evidence="10 11">
    <name type="scientific">Anatilimnocola aggregata</name>
    <dbReference type="NCBI Taxonomy" id="2528021"/>
    <lineage>
        <taxon>Bacteria</taxon>
        <taxon>Pseudomonadati</taxon>
        <taxon>Planctomycetota</taxon>
        <taxon>Planctomycetia</taxon>
        <taxon>Pirellulales</taxon>
        <taxon>Pirellulaceae</taxon>
        <taxon>Anatilimnocola</taxon>
    </lineage>
</organism>
<evidence type="ECO:0000256" key="2">
    <source>
        <dbReference type="ARBA" id="ARBA00022679"/>
    </source>
</evidence>
<sequence>MIVAIDGPAGAGKSSVARRLAHHLGFQFLDTGAMYRAITLAALRRHYGAGDADAIADMAQRTSLILHDNRVLLDGFDVTGLIRTSEVAASVYLAADNRRVRERLVHLQREFAEGSDTVTEGRDQGTVAFPHAECKIYLTASPEERATRRHTELQARGEQISWEEVLRQINDRDRRDMQREFGPLRRADDAIDVCTDGLSTEQVIVRLESIVRERQQKLSLV</sequence>
<dbReference type="Proteomes" id="UP000315017">
    <property type="component" value="Chromosome"/>
</dbReference>
<dbReference type="SUPFAM" id="SSF52540">
    <property type="entry name" value="P-loop containing nucleoside triphosphate hydrolases"/>
    <property type="match status" value="1"/>
</dbReference>
<dbReference type="GO" id="GO:0005829">
    <property type="term" value="C:cytosol"/>
    <property type="evidence" value="ECO:0007669"/>
    <property type="project" value="TreeGrafter"/>
</dbReference>
<keyword evidence="5 8" id="KW-0067">ATP-binding</keyword>
<comment type="catalytic activity">
    <reaction evidence="6 8">
        <text>dCMP + ATP = dCDP + ADP</text>
        <dbReference type="Rhea" id="RHEA:25094"/>
        <dbReference type="ChEBI" id="CHEBI:30616"/>
        <dbReference type="ChEBI" id="CHEBI:57566"/>
        <dbReference type="ChEBI" id="CHEBI:58593"/>
        <dbReference type="ChEBI" id="CHEBI:456216"/>
        <dbReference type="EC" id="2.7.4.25"/>
    </reaction>
</comment>
<evidence type="ECO:0000256" key="5">
    <source>
        <dbReference type="ARBA" id="ARBA00022840"/>
    </source>
</evidence>
<name>A0A517YEN4_9BACT</name>
<evidence type="ECO:0000256" key="4">
    <source>
        <dbReference type="ARBA" id="ARBA00022777"/>
    </source>
</evidence>
<dbReference type="CDD" id="cd02020">
    <property type="entry name" value="CMPK"/>
    <property type="match status" value="1"/>
</dbReference>
<evidence type="ECO:0000256" key="8">
    <source>
        <dbReference type="HAMAP-Rule" id="MF_00238"/>
    </source>
</evidence>
<evidence type="ECO:0000256" key="7">
    <source>
        <dbReference type="ARBA" id="ARBA00048478"/>
    </source>
</evidence>
<dbReference type="PANTHER" id="PTHR21299">
    <property type="entry name" value="CYTIDYLATE KINASE/PANTOATE-BETA-ALANINE LIGASE"/>
    <property type="match status" value="1"/>
</dbReference>
<accession>A0A517YEN4</accession>
<evidence type="ECO:0000313" key="11">
    <source>
        <dbReference type="Proteomes" id="UP000315017"/>
    </source>
</evidence>
<dbReference type="GO" id="GO:0036431">
    <property type="term" value="F:dCMP kinase activity"/>
    <property type="evidence" value="ECO:0007669"/>
    <property type="project" value="InterPro"/>
</dbReference>
<keyword evidence="8" id="KW-0963">Cytoplasm</keyword>
<protein>
    <recommendedName>
        <fullName evidence="8">Cytidylate kinase</fullName>
        <shortName evidence="8">CK</shortName>
        <ecNumber evidence="8">2.7.4.25</ecNumber>
    </recommendedName>
    <alternativeName>
        <fullName evidence="8">Cytidine monophosphate kinase</fullName>
        <shortName evidence="8">CMP kinase</shortName>
    </alternativeName>
</protein>
<dbReference type="Pfam" id="PF02224">
    <property type="entry name" value="Cytidylate_kin"/>
    <property type="match status" value="1"/>
</dbReference>
<comment type="subcellular location">
    <subcellularLocation>
        <location evidence="8">Cytoplasm</location>
    </subcellularLocation>
</comment>
<gene>
    <name evidence="8 10" type="primary">cmk</name>
    <name evidence="10" type="ORF">ETAA8_37150</name>
</gene>